<accession>A0A1H6F7C9</accession>
<keyword evidence="1" id="KW-0732">Signal</keyword>
<keyword evidence="3" id="KW-1185">Reference proteome</keyword>
<protein>
    <submittedName>
        <fullName evidence="2">Uncharacterized protein</fullName>
    </submittedName>
</protein>
<evidence type="ECO:0000313" key="3">
    <source>
        <dbReference type="Proteomes" id="UP000236724"/>
    </source>
</evidence>
<dbReference type="RefSeq" id="WP_103919374.1">
    <property type="nucleotide sequence ID" value="NZ_FMSV02000256.1"/>
</dbReference>
<gene>
    <name evidence="2" type="ORF">MBHS_01296</name>
</gene>
<organism evidence="2 3">
    <name type="scientific">Candidatus Venteria ishoeyi</name>
    <dbReference type="NCBI Taxonomy" id="1899563"/>
    <lineage>
        <taxon>Bacteria</taxon>
        <taxon>Pseudomonadati</taxon>
        <taxon>Pseudomonadota</taxon>
        <taxon>Gammaproteobacteria</taxon>
        <taxon>Thiotrichales</taxon>
        <taxon>Thiotrichaceae</taxon>
        <taxon>Venteria</taxon>
    </lineage>
</organism>
<reference evidence="2 3" key="1">
    <citation type="submission" date="2016-10" db="EMBL/GenBank/DDBJ databases">
        <authorList>
            <person name="de Groot N.N."/>
        </authorList>
    </citation>
    <scope>NUCLEOTIDE SEQUENCE [LARGE SCALE GENOMIC DNA]</scope>
    <source>
        <strain evidence="2">MBHS1</strain>
    </source>
</reference>
<evidence type="ECO:0000256" key="1">
    <source>
        <dbReference type="SAM" id="SignalP"/>
    </source>
</evidence>
<feature type="chain" id="PRO_5014731549" evidence="1">
    <location>
        <begin position="22"/>
        <end position="129"/>
    </location>
</feature>
<dbReference type="EMBL" id="FMSV02000256">
    <property type="protein sequence ID" value="SEH05443.1"/>
    <property type="molecule type" value="Genomic_DNA"/>
</dbReference>
<dbReference type="Proteomes" id="UP000236724">
    <property type="component" value="Unassembled WGS sequence"/>
</dbReference>
<sequence length="129" mass="14317">MKLIKVLLPSIFLAINSTSYAFHIDGSYSEVEIREVEMTMDRTNESLQALQHKKTDTDGVSVHKLKVEKNMKMEMKSAENSTQCGNYVESTSSKGGIWQQADVDGKLIMKQTGGKGNTQAVNCINVETK</sequence>
<proteinExistence type="predicted"/>
<evidence type="ECO:0000313" key="2">
    <source>
        <dbReference type="EMBL" id="SEH05443.1"/>
    </source>
</evidence>
<feature type="signal peptide" evidence="1">
    <location>
        <begin position="1"/>
        <end position="21"/>
    </location>
</feature>
<name>A0A1H6F7C9_9GAMM</name>
<dbReference type="AlphaFoldDB" id="A0A1H6F7C9"/>